<comment type="caution">
    <text evidence="2">The sequence shown here is derived from an EMBL/GenBank/DDBJ whole genome shotgun (WGS) entry which is preliminary data.</text>
</comment>
<name>A0ABW2BPB6_9HYPH</name>
<evidence type="ECO:0000256" key="1">
    <source>
        <dbReference type="SAM" id="SignalP"/>
    </source>
</evidence>
<feature type="signal peptide" evidence="1">
    <location>
        <begin position="1"/>
        <end position="23"/>
    </location>
</feature>
<feature type="chain" id="PRO_5045338984" description="DUF3300 domain-containing protein" evidence="1">
    <location>
        <begin position="24"/>
        <end position="130"/>
    </location>
</feature>
<dbReference type="EMBL" id="JBHSWN010000001">
    <property type="protein sequence ID" value="MFC6791231.1"/>
    <property type="molecule type" value="Genomic_DNA"/>
</dbReference>
<evidence type="ECO:0000313" key="2">
    <source>
        <dbReference type="EMBL" id="MFC6791231.1"/>
    </source>
</evidence>
<proteinExistence type="predicted"/>
<evidence type="ECO:0000313" key="3">
    <source>
        <dbReference type="Proteomes" id="UP001596292"/>
    </source>
</evidence>
<dbReference type="RefSeq" id="WP_378971890.1">
    <property type="nucleotide sequence ID" value="NZ_JBHSWN010000001.1"/>
</dbReference>
<evidence type="ECO:0008006" key="4">
    <source>
        <dbReference type="Google" id="ProtNLM"/>
    </source>
</evidence>
<keyword evidence="1" id="KW-0732">Signal</keyword>
<dbReference type="Proteomes" id="UP001596292">
    <property type="component" value="Unassembled WGS sequence"/>
</dbReference>
<accession>A0ABW2BPB6</accession>
<keyword evidence="3" id="KW-1185">Reference proteome</keyword>
<organism evidence="2 3">
    <name type="scientific">Methylobacterium komagatae</name>
    <dbReference type="NCBI Taxonomy" id="374425"/>
    <lineage>
        <taxon>Bacteria</taxon>
        <taxon>Pseudomonadati</taxon>
        <taxon>Pseudomonadota</taxon>
        <taxon>Alphaproteobacteria</taxon>
        <taxon>Hyphomicrobiales</taxon>
        <taxon>Methylobacteriaceae</taxon>
        <taxon>Methylobacterium</taxon>
    </lineage>
</organism>
<reference evidence="3" key="1">
    <citation type="journal article" date="2019" name="Int. J. Syst. Evol. Microbiol.">
        <title>The Global Catalogue of Microorganisms (GCM) 10K type strain sequencing project: providing services to taxonomists for standard genome sequencing and annotation.</title>
        <authorList>
            <consortium name="The Broad Institute Genomics Platform"/>
            <consortium name="The Broad Institute Genome Sequencing Center for Infectious Disease"/>
            <person name="Wu L."/>
            <person name="Ma J."/>
        </authorList>
    </citation>
    <scope>NUCLEOTIDE SEQUENCE [LARGE SCALE GENOMIC DNA]</scope>
    <source>
        <strain evidence="3">CCUG 48316</strain>
    </source>
</reference>
<gene>
    <name evidence="2" type="ORF">ACFQE0_17380</name>
</gene>
<sequence>MDKTVAGLIGAVTLLSAADPAQAAMPAPTGLTAAMQAESYADLLKPIPDAVALLREADEAEAKAEPLPAASEGEATVQQAQYYYYHHHHHHHHGFYEPYYHHHHHHHRYYRRYHHHHHHHHHGYFVPYGY</sequence>
<protein>
    <recommendedName>
        <fullName evidence="4">DUF3300 domain-containing protein</fullName>
    </recommendedName>
</protein>